<dbReference type="RefSeq" id="WP_369017491.1">
    <property type="nucleotide sequence ID" value="NZ_CP121689.1"/>
</dbReference>
<gene>
    <name evidence="2" type="ORF">QBE54_07020</name>
</gene>
<evidence type="ECO:0008006" key="4">
    <source>
        <dbReference type="Google" id="ProtNLM"/>
    </source>
</evidence>
<dbReference type="EMBL" id="CP121689">
    <property type="protein sequence ID" value="WZL75344.1"/>
    <property type="molecule type" value="Genomic_DNA"/>
</dbReference>
<evidence type="ECO:0000313" key="2">
    <source>
        <dbReference type="EMBL" id="WZL75344.1"/>
    </source>
</evidence>
<feature type="region of interest" description="Disordered" evidence="1">
    <location>
        <begin position="101"/>
        <end position="123"/>
    </location>
</feature>
<evidence type="ECO:0000313" key="3">
    <source>
        <dbReference type="Proteomes" id="UP001461341"/>
    </source>
</evidence>
<reference evidence="2 3" key="1">
    <citation type="submission" date="2023-03" db="EMBL/GenBank/DDBJ databases">
        <title>Novel Species.</title>
        <authorList>
            <person name="Ma S."/>
        </authorList>
    </citation>
    <scope>NUCLEOTIDE SEQUENCE [LARGE SCALE GENOMIC DNA]</scope>
    <source>
        <strain evidence="2 3">B11</strain>
    </source>
</reference>
<keyword evidence="3" id="KW-1185">Reference proteome</keyword>
<evidence type="ECO:0000256" key="1">
    <source>
        <dbReference type="SAM" id="MobiDB-lite"/>
    </source>
</evidence>
<proteinExistence type="predicted"/>
<accession>A0ABZ2Y8J1</accession>
<dbReference type="Gene3D" id="2.30.30.830">
    <property type="match status" value="1"/>
</dbReference>
<dbReference type="Proteomes" id="UP001461341">
    <property type="component" value="Chromosome"/>
</dbReference>
<name>A0ABZ2Y8J1_9BACT</name>
<sequence length="185" mass="20366">MRSQEFYLEIALAVLIAFLAFSGIRVLDVALQPQEASVLLPQRLQDTAPNLLKNRELEKLFPTAYPDAQLLAFRDIFEPPPQPVAALAAQETVKYPQEEGSVQVAQSAAPGSQEETEKAEQQPEINLKGVVLSPQGQVVLLEIDGQIEFLTPGKTLSSGIKLVKVKEKEVVLEYQGREMTLNLAD</sequence>
<protein>
    <recommendedName>
        <fullName evidence="4">Type II secretion system protein GspC N-terminal domain-containing protein</fullName>
    </recommendedName>
</protein>
<organism evidence="2 3">
    <name type="scientific">Thermatribacter velox</name>
    <dbReference type="NCBI Taxonomy" id="3039681"/>
    <lineage>
        <taxon>Bacteria</taxon>
        <taxon>Pseudomonadati</taxon>
        <taxon>Atribacterota</taxon>
        <taxon>Atribacteria</taxon>
        <taxon>Atribacterales</taxon>
        <taxon>Thermatribacteraceae</taxon>
        <taxon>Thermatribacter</taxon>
    </lineage>
</organism>